<comment type="caution">
    <text evidence="3">The sequence shown here is derived from an EMBL/GenBank/DDBJ whole genome shotgun (WGS) entry which is preliminary data.</text>
</comment>
<keyword evidence="3" id="KW-0808">Transferase</keyword>
<name>A0ABT2A9W8_9BURK</name>
<accession>A0ABT2A9W8</accession>
<protein>
    <submittedName>
        <fullName evidence="3">Aminotransferase class I/II-fold pyridoxal phosphate-dependent enzyme</fullName>
    </submittedName>
</protein>
<dbReference type="RefSeq" id="WP_258846773.1">
    <property type="nucleotide sequence ID" value="NZ_JANUGX010000022.1"/>
</dbReference>
<evidence type="ECO:0000256" key="1">
    <source>
        <dbReference type="ARBA" id="ARBA00037999"/>
    </source>
</evidence>
<dbReference type="PANTHER" id="PTHR30244">
    <property type="entry name" value="TRANSAMINASE"/>
    <property type="match status" value="1"/>
</dbReference>
<dbReference type="Gene3D" id="3.40.640.10">
    <property type="entry name" value="Type I PLP-dependent aspartate aminotransferase-like (Major domain)"/>
    <property type="match status" value="1"/>
</dbReference>
<reference evidence="3 4" key="1">
    <citation type="submission" date="2022-08" db="EMBL/GenBank/DDBJ databases">
        <title>Reclassification of Massilia species as members of the genera Telluria, Duganella, Pseudoduganella, Mokoshia gen. nov. and Zemynaea gen. nov. using orthogonal and non-orthogonal genome-based approaches.</title>
        <authorList>
            <person name="Bowman J.P."/>
        </authorList>
    </citation>
    <scope>NUCLEOTIDE SEQUENCE [LARGE SCALE GENOMIC DNA]</scope>
    <source>
        <strain evidence="3 4">LMG 28164</strain>
    </source>
</reference>
<dbReference type="EMBL" id="JANUGX010000022">
    <property type="protein sequence ID" value="MCS0590999.1"/>
    <property type="molecule type" value="Genomic_DNA"/>
</dbReference>
<gene>
    <name evidence="3" type="ORF">NX782_17555</name>
</gene>
<dbReference type="SUPFAM" id="SSF53383">
    <property type="entry name" value="PLP-dependent transferases"/>
    <property type="match status" value="1"/>
</dbReference>
<dbReference type="InterPro" id="IPR015421">
    <property type="entry name" value="PyrdxlP-dep_Trfase_major"/>
</dbReference>
<keyword evidence="4" id="KW-1185">Reference proteome</keyword>
<evidence type="ECO:0000256" key="2">
    <source>
        <dbReference type="RuleBase" id="RU004508"/>
    </source>
</evidence>
<proteinExistence type="inferred from homology"/>
<evidence type="ECO:0000313" key="3">
    <source>
        <dbReference type="EMBL" id="MCS0590999.1"/>
    </source>
</evidence>
<dbReference type="PANTHER" id="PTHR30244:SF34">
    <property type="entry name" value="DTDP-4-AMINO-4,6-DIDEOXYGALACTOSE TRANSAMINASE"/>
    <property type="match status" value="1"/>
</dbReference>
<dbReference type="Proteomes" id="UP001205560">
    <property type="component" value="Unassembled WGS sequence"/>
</dbReference>
<keyword evidence="2" id="KW-0663">Pyridoxal phosphate</keyword>
<evidence type="ECO:0000313" key="4">
    <source>
        <dbReference type="Proteomes" id="UP001205560"/>
    </source>
</evidence>
<dbReference type="InterPro" id="IPR015424">
    <property type="entry name" value="PyrdxlP-dep_Trfase"/>
</dbReference>
<dbReference type="Gene3D" id="3.90.1150.10">
    <property type="entry name" value="Aspartate Aminotransferase, domain 1"/>
    <property type="match status" value="1"/>
</dbReference>
<dbReference type="InterPro" id="IPR015422">
    <property type="entry name" value="PyrdxlP-dep_Trfase_small"/>
</dbReference>
<organism evidence="3 4">
    <name type="scientific">Massilia norwichensis</name>
    <dbReference type="NCBI Taxonomy" id="1442366"/>
    <lineage>
        <taxon>Bacteria</taxon>
        <taxon>Pseudomonadati</taxon>
        <taxon>Pseudomonadota</taxon>
        <taxon>Betaproteobacteria</taxon>
        <taxon>Burkholderiales</taxon>
        <taxon>Oxalobacteraceae</taxon>
        <taxon>Telluria group</taxon>
        <taxon>Massilia</taxon>
    </lineage>
</organism>
<sequence>MVSTRHARPLVPPAPILSAASFRRAAAARVPTLLDAGPARLVTSGRVAIALALREMGVGPGHEVLVPAWHSPSMIPPVLWRGATPVFYRLRADATLDLDDLAARIGPATRAVMVTHYFGFPQAVEAVRALCDARGVQLLEDCAHAFIGSYRGKPIGATGDYAIGSSMKFFPIYEGGALVSSRHSLDRITLQPAGAGFEAKVAFNSLENGFVYGRLPAARAALWLPLRLKDTLRDMAKRRRPAAAPAPALAPASSDSSFDLDPAWIDKRSSWFSRTLLRLIAPGRIAALRRANYARLDAALRGLPGVRPLYPVLPDGVCPWVYPLLADDPERLYRRVQEAGVPVTRFGHPLWEGVDEDVCANSVRLSRHVLSFPCHQELREEELSWLIDALGKALQA</sequence>
<dbReference type="GO" id="GO:0008483">
    <property type="term" value="F:transaminase activity"/>
    <property type="evidence" value="ECO:0007669"/>
    <property type="project" value="UniProtKB-KW"/>
</dbReference>
<comment type="similarity">
    <text evidence="1 2">Belongs to the DegT/DnrJ/EryC1 family.</text>
</comment>
<keyword evidence="3" id="KW-0032">Aminotransferase</keyword>
<dbReference type="InterPro" id="IPR000653">
    <property type="entry name" value="DegT/StrS_aminotransferase"/>
</dbReference>
<dbReference type="Pfam" id="PF01041">
    <property type="entry name" value="DegT_DnrJ_EryC1"/>
    <property type="match status" value="1"/>
</dbReference>
<dbReference type="PIRSF" id="PIRSF000390">
    <property type="entry name" value="PLP_StrS"/>
    <property type="match status" value="1"/>
</dbReference>